<evidence type="ECO:0000256" key="4">
    <source>
        <dbReference type="ARBA" id="ARBA00022679"/>
    </source>
</evidence>
<keyword evidence="2 6" id="KW-0963">Cytoplasm</keyword>
<feature type="binding site" evidence="6">
    <location>
        <position position="158"/>
    </location>
    <ligand>
        <name>S-adenosyl-L-methionine</name>
        <dbReference type="ChEBI" id="CHEBI:59789"/>
    </ligand>
</feature>
<dbReference type="EC" id="2.1.1.-" evidence="6"/>
<evidence type="ECO:0000313" key="7">
    <source>
        <dbReference type="EMBL" id="VDN49349.1"/>
    </source>
</evidence>
<dbReference type="AlphaFoldDB" id="A0A3P7SCA5"/>
<keyword evidence="8" id="KW-1185">Reference proteome</keyword>
<keyword evidence="7" id="KW-0689">Ribosomal protein</keyword>
<dbReference type="PANTHER" id="PTHR43648">
    <property type="entry name" value="ELECTRON TRANSFER FLAVOPROTEIN BETA SUBUNIT LYSINE METHYLTRANSFERASE"/>
    <property type="match status" value="1"/>
</dbReference>
<keyword evidence="3 6" id="KW-0489">Methyltransferase</keyword>
<keyword evidence="5 6" id="KW-0949">S-adenosyl-L-methionine</keyword>
<dbReference type="OrthoDB" id="9785995at2"/>
<keyword evidence="4 6" id="KW-0808">Transferase</keyword>
<evidence type="ECO:0000256" key="5">
    <source>
        <dbReference type="ARBA" id="ARBA00022691"/>
    </source>
</evidence>
<reference evidence="7 8" key="1">
    <citation type="submission" date="2018-09" db="EMBL/GenBank/DDBJ databases">
        <authorList>
            <person name="Postec A."/>
        </authorList>
    </citation>
    <scope>NUCLEOTIDE SEQUENCE [LARGE SCALE GENOMIC DNA]</scope>
    <source>
        <strain evidence="7">70B-A</strain>
    </source>
</reference>
<dbReference type="GO" id="GO:0032259">
    <property type="term" value="P:methylation"/>
    <property type="evidence" value="ECO:0007669"/>
    <property type="project" value="UniProtKB-KW"/>
</dbReference>
<proteinExistence type="inferred from homology"/>
<dbReference type="InterPro" id="IPR004498">
    <property type="entry name" value="Ribosomal_PrmA_MeTrfase"/>
</dbReference>
<evidence type="ECO:0000256" key="1">
    <source>
        <dbReference type="ARBA" id="ARBA00009741"/>
    </source>
</evidence>
<keyword evidence="7" id="KW-0687">Ribonucleoprotein</keyword>
<dbReference type="GO" id="GO:0005737">
    <property type="term" value="C:cytoplasm"/>
    <property type="evidence" value="ECO:0007669"/>
    <property type="project" value="UniProtKB-SubCell"/>
</dbReference>
<gene>
    <name evidence="6 7" type="primary">prmA</name>
    <name evidence="7" type="ORF">PATL70BA_3415</name>
</gene>
<dbReference type="InterPro" id="IPR050078">
    <property type="entry name" value="Ribosomal_L11_MeTrfase_PrmA"/>
</dbReference>
<evidence type="ECO:0000313" key="8">
    <source>
        <dbReference type="Proteomes" id="UP000279029"/>
    </source>
</evidence>
<comment type="catalytic activity">
    <reaction evidence="6">
        <text>L-lysyl-[protein] + 3 S-adenosyl-L-methionine = N(6),N(6),N(6)-trimethyl-L-lysyl-[protein] + 3 S-adenosyl-L-homocysteine + 3 H(+)</text>
        <dbReference type="Rhea" id="RHEA:54192"/>
        <dbReference type="Rhea" id="RHEA-COMP:9752"/>
        <dbReference type="Rhea" id="RHEA-COMP:13826"/>
        <dbReference type="ChEBI" id="CHEBI:15378"/>
        <dbReference type="ChEBI" id="CHEBI:29969"/>
        <dbReference type="ChEBI" id="CHEBI:57856"/>
        <dbReference type="ChEBI" id="CHEBI:59789"/>
        <dbReference type="ChEBI" id="CHEBI:61961"/>
    </reaction>
</comment>
<dbReference type="InterPro" id="IPR029063">
    <property type="entry name" value="SAM-dependent_MTases_sf"/>
</dbReference>
<feature type="binding site" evidence="6">
    <location>
        <position position="201"/>
    </location>
    <ligand>
        <name>S-adenosyl-L-methionine</name>
        <dbReference type="ChEBI" id="CHEBI:59789"/>
    </ligand>
</feature>
<dbReference type="RefSeq" id="WP_125138325.1">
    <property type="nucleotide sequence ID" value="NZ_LR130778.1"/>
</dbReference>
<dbReference type="HAMAP" id="MF_00735">
    <property type="entry name" value="Methyltr_PrmA"/>
    <property type="match status" value="1"/>
</dbReference>
<comment type="subcellular location">
    <subcellularLocation>
        <location evidence="6">Cytoplasm</location>
    </subcellularLocation>
</comment>
<dbReference type="Gene3D" id="3.40.50.150">
    <property type="entry name" value="Vaccinia Virus protein VP39"/>
    <property type="match status" value="1"/>
</dbReference>
<name>A0A3P7SCA5_9FIRM</name>
<dbReference type="EMBL" id="LR130778">
    <property type="protein sequence ID" value="VDN49349.1"/>
    <property type="molecule type" value="Genomic_DNA"/>
</dbReference>
<dbReference type="CDD" id="cd02440">
    <property type="entry name" value="AdoMet_MTases"/>
    <property type="match status" value="1"/>
</dbReference>
<dbReference type="SUPFAM" id="SSF53335">
    <property type="entry name" value="S-adenosyl-L-methionine-dependent methyltransferases"/>
    <property type="match status" value="1"/>
</dbReference>
<dbReference type="NCBIfam" id="TIGR00406">
    <property type="entry name" value="prmA"/>
    <property type="match status" value="1"/>
</dbReference>
<evidence type="ECO:0000256" key="3">
    <source>
        <dbReference type="ARBA" id="ARBA00022603"/>
    </source>
</evidence>
<feature type="binding site" evidence="6">
    <location>
        <position position="179"/>
    </location>
    <ligand>
        <name>S-adenosyl-L-methionine</name>
        <dbReference type="ChEBI" id="CHEBI:59789"/>
    </ligand>
</feature>
<comment type="function">
    <text evidence="6">Methylates ribosomal protein L11.</text>
</comment>
<dbReference type="Pfam" id="PF06325">
    <property type="entry name" value="PrmA"/>
    <property type="match status" value="1"/>
</dbReference>
<dbReference type="PIRSF" id="PIRSF000401">
    <property type="entry name" value="RPL11_MTase"/>
    <property type="match status" value="1"/>
</dbReference>
<feature type="binding site" evidence="6">
    <location>
        <position position="244"/>
    </location>
    <ligand>
        <name>S-adenosyl-L-methionine</name>
        <dbReference type="ChEBI" id="CHEBI:59789"/>
    </ligand>
</feature>
<organism evidence="7 8">
    <name type="scientific">Petrocella atlantisensis</name>
    <dbReference type="NCBI Taxonomy" id="2173034"/>
    <lineage>
        <taxon>Bacteria</taxon>
        <taxon>Bacillati</taxon>
        <taxon>Bacillota</taxon>
        <taxon>Clostridia</taxon>
        <taxon>Lachnospirales</taxon>
        <taxon>Vallitaleaceae</taxon>
        <taxon>Petrocella</taxon>
    </lineage>
</organism>
<accession>A0A3P7SCA5</accession>
<dbReference type="PANTHER" id="PTHR43648:SF1">
    <property type="entry name" value="ELECTRON TRANSFER FLAVOPROTEIN BETA SUBUNIT LYSINE METHYLTRANSFERASE"/>
    <property type="match status" value="1"/>
</dbReference>
<dbReference type="Proteomes" id="UP000279029">
    <property type="component" value="Chromosome"/>
</dbReference>
<dbReference type="GO" id="GO:0005840">
    <property type="term" value="C:ribosome"/>
    <property type="evidence" value="ECO:0007669"/>
    <property type="project" value="UniProtKB-KW"/>
</dbReference>
<evidence type="ECO:0000256" key="6">
    <source>
        <dbReference type="HAMAP-Rule" id="MF_00735"/>
    </source>
</evidence>
<dbReference type="KEGG" id="cbar:PATL70BA_3415"/>
<evidence type="ECO:0000256" key="2">
    <source>
        <dbReference type="ARBA" id="ARBA00022490"/>
    </source>
</evidence>
<protein>
    <recommendedName>
        <fullName evidence="6">Ribosomal protein L11 methyltransferase</fullName>
        <shortName evidence="6">L11 Mtase</shortName>
        <ecNumber evidence="6">2.1.1.-</ecNumber>
    </recommendedName>
</protein>
<dbReference type="GO" id="GO:0016279">
    <property type="term" value="F:protein-lysine N-methyltransferase activity"/>
    <property type="evidence" value="ECO:0007669"/>
    <property type="project" value="RHEA"/>
</dbReference>
<sequence>MKWTKLKIHVAPLSVDAVSNMLFDMGMEGLEIEDQYLSEPDKEAMYANYVADTLVPFEEYRVVVYLDENQDIEVCRTDIEKGLKDLRTFLEIGSGLITIETMPDEDYENKWKTFYKPFRVGDHMVITPIWEKPDLIEGDMVIAIDPGMAFGTGTHETTYLCIELLQACSQELGQVADIGCGSGILAMAAVRLGAKSAIGVDIDENAVKIAKENVKNNALEDKVTICKGNLLENIQSPVNTVVANILAEVIIGIVKDVKKILHTSGIFIASGILNEKEKAVTDALSQEGFSIVEIRRKGEWVAIKASL</sequence>
<comment type="similarity">
    <text evidence="1 6">Belongs to the methyltransferase superfamily. PrmA family.</text>
</comment>